<gene>
    <name evidence="1" type="ORF">LCGC14_0433950</name>
</gene>
<comment type="caution">
    <text evidence="1">The sequence shown here is derived from an EMBL/GenBank/DDBJ whole genome shotgun (WGS) entry which is preliminary data.</text>
</comment>
<organism evidence="1">
    <name type="scientific">marine sediment metagenome</name>
    <dbReference type="NCBI Taxonomy" id="412755"/>
    <lineage>
        <taxon>unclassified sequences</taxon>
        <taxon>metagenomes</taxon>
        <taxon>ecological metagenomes</taxon>
    </lineage>
</organism>
<proteinExistence type="predicted"/>
<evidence type="ECO:0000313" key="1">
    <source>
        <dbReference type="EMBL" id="KKN70163.1"/>
    </source>
</evidence>
<sequence>METLKIHTEDKEQLKTVKAILKALKVPFEASGESPYDPEFVAKIKESERQAKEGKVKTIKTEDLWK</sequence>
<name>A0A0F9VWP9_9ZZZZ</name>
<dbReference type="InterPro" id="IPR020271">
    <property type="entry name" value="Uncharacterised_MJ1172"/>
</dbReference>
<reference evidence="1" key="1">
    <citation type="journal article" date="2015" name="Nature">
        <title>Complex archaea that bridge the gap between prokaryotes and eukaryotes.</title>
        <authorList>
            <person name="Spang A."/>
            <person name="Saw J.H."/>
            <person name="Jorgensen S.L."/>
            <person name="Zaremba-Niedzwiedzka K."/>
            <person name="Martijn J."/>
            <person name="Lind A.E."/>
            <person name="van Eijk R."/>
            <person name="Schleper C."/>
            <person name="Guy L."/>
            <person name="Ettema T.J."/>
        </authorList>
    </citation>
    <scope>NUCLEOTIDE SEQUENCE</scope>
</reference>
<dbReference type="EMBL" id="LAZR01000410">
    <property type="protein sequence ID" value="KKN70163.1"/>
    <property type="molecule type" value="Genomic_DNA"/>
</dbReference>
<protein>
    <submittedName>
        <fullName evidence="1">Uncharacterized protein</fullName>
    </submittedName>
</protein>
<accession>A0A0F9VWP9</accession>
<dbReference type="Pfam" id="PF10884">
    <property type="entry name" value="DUF2683"/>
    <property type="match status" value="1"/>
</dbReference>
<dbReference type="AlphaFoldDB" id="A0A0F9VWP9"/>